<proteinExistence type="predicted"/>
<protein>
    <submittedName>
        <fullName evidence="1">Uncharacterized protein</fullName>
    </submittedName>
</protein>
<name>A0ACB9R911_9MYRT</name>
<accession>A0ACB9R911</accession>
<organism evidence="1 2">
    <name type="scientific">Melastoma candidum</name>
    <dbReference type="NCBI Taxonomy" id="119954"/>
    <lineage>
        <taxon>Eukaryota</taxon>
        <taxon>Viridiplantae</taxon>
        <taxon>Streptophyta</taxon>
        <taxon>Embryophyta</taxon>
        <taxon>Tracheophyta</taxon>
        <taxon>Spermatophyta</taxon>
        <taxon>Magnoliopsida</taxon>
        <taxon>eudicotyledons</taxon>
        <taxon>Gunneridae</taxon>
        <taxon>Pentapetalae</taxon>
        <taxon>rosids</taxon>
        <taxon>malvids</taxon>
        <taxon>Myrtales</taxon>
        <taxon>Melastomataceae</taxon>
        <taxon>Melastomatoideae</taxon>
        <taxon>Melastomateae</taxon>
        <taxon>Melastoma</taxon>
    </lineage>
</organism>
<comment type="caution">
    <text evidence="1">The sequence shown here is derived from an EMBL/GenBank/DDBJ whole genome shotgun (WGS) entry which is preliminary data.</text>
</comment>
<evidence type="ECO:0000313" key="1">
    <source>
        <dbReference type="EMBL" id="KAI4374134.1"/>
    </source>
</evidence>
<keyword evidence="2" id="KW-1185">Reference proteome</keyword>
<evidence type="ECO:0000313" key="2">
    <source>
        <dbReference type="Proteomes" id="UP001057402"/>
    </source>
</evidence>
<reference evidence="2" key="1">
    <citation type="journal article" date="2023" name="Front. Plant Sci.">
        <title>Chromosomal-level genome assembly of Melastoma candidum provides insights into trichome evolution.</title>
        <authorList>
            <person name="Zhong Y."/>
            <person name="Wu W."/>
            <person name="Sun C."/>
            <person name="Zou P."/>
            <person name="Liu Y."/>
            <person name="Dai S."/>
            <person name="Zhou R."/>
        </authorList>
    </citation>
    <scope>NUCLEOTIDE SEQUENCE [LARGE SCALE GENOMIC DNA]</scope>
</reference>
<dbReference type="EMBL" id="CM042883">
    <property type="protein sequence ID" value="KAI4374134.1"/>
    <property type="molecule type" value="Genomic_DNA"/>
</dbReference>
<sequence>MVGGGGGGSDGEIGGGSPAKMSKDSVEGQGRPKRKMKTPFQLETLEKAYATEAYPSEAMRTDLSKKLGLLDRQLQMWFCHRRLKDKKNTVALLDFAKESVATANEHGSDNESGSGSGSSPNGRREFEGANLMQEGDEPGTGRRYHESPRTIMELRAIACVESQLGELLREDGPILGMEFDPLPPDAFGTPIMAMEEHQLSTHSYDGKLCDGKVYARRDSMSNKADERSYGRYQYFQEASRYSSPGQAPQSHCRDAAVDGPTSRRPHADHENEKLSDHRVQGHPSRGCSISQEDKAVAISSPSQDDHPRRQRGSSGDIRMFLQNDDGLGAREVEAHENRARKTLEKETVLRRKKEMERYDRERRKEEERLMREKQREEEKLLREQKREMERHEKLLQGETIKAEKRKQKEELRREREEERRKAAMEKATARRIAKESMELMEDEQLELMELASSNRGLSSMIQLDHATLQNLDLFKDSLSVFPGPTVQLKKPFCVHPWINSEENIGNLLMAWRFLITFADVLGLWPFTIDEFVQAFHDYDSRLLGEVHIALLQSIVKDIEDVNRTPASSSGMNQNSVANPDGGGPQIVQGAFAWGFDICKWQKHLNPVTWPEIFRQLALSAGFGPQLKKKCIEEPTMKGKDEVKDCKYVIDTLRSGSAAAKALSIMRERGLLAPRKSRHRLTPGTVKFAAFHVLSLEGGKGLNVIQLADKIQKSGLRDLSTSKSPEASISVALTRDVKLFERIAPSTYRVRGSYRKDPADAESILSEARKKIKMFENGILEGEDGDGGEVTEEMEREDDGARDEESEGDIDEDLQVDDMATISNSNNDVGHFVQSNFILEPEKEFSPNHIQNLQNENEENLTASCLHDFNYPKAAAEQVAVCDDGDEIEESTGTGETRSGESWVYGLTEGDYAHLSVQERLTALVALIGIANEGNSIRSVLEDRLEVASTLKKQMLVEAQLDKSRVKEEFLSKVDASSSMESRGKAIEGLQIRGQILAENGDNKCNLSTADDGKLLMGLQVGCNEVNNKRNGNGMHSATQDLLYGPDSLSMQNGIISKRSRFHLKSYISQRAEEIYAYRSLPLGEDRRRNRYWQFIASASKNDPASGRIFVELVDGSWKLIDTIEAFDALLMSLDVRGLRESHLRIMLLKVQGIFKESVRKNFQHANAYPVDLSVKRELGKMDTSPEYCNSFGSPCSAIYTSTSDTLHMPSSLRIQLGRNAWEKKAASKRYREFEKWIWKECCNSFPLCAKKIGMPRCQQLLAICETCLGTYFHSNAHCGSCHQTFQTDGELSNHIIKCEDKSKLNHERLQTVDSSFPFGIRLVKWLLATMEAFIPPEALRSFWNDDRRNSWGMSLMAALSPEQLLQCLTSLEGVVRPNFLSDEFETTRVLLGLVKGSVDEDGSNDSVPMLPWIPRTIAAVALRLFELDSSIGYMMQEKSEPCDDKTIKDYIKVLPRHASRKLEEEELWERDQDVQLKEPSVELRKSHSNGKKRRFSGGDRSNGSKFQKQNSGPKSCSSRRKIGRYIDNSDQGRKLQQGQRKMPGGASFVRGRRTLRKRMVENRSVEEKLPSHLHETKRPRTSLTRGWNRNPQKRPLHMETAENSNSEEGAAESDNNGVKEYENGREHWDDEEADTAGAYNGWAKDSPATSEEDGVDSSDNGIATNGMEDMLNPNKM</sequence>
<gene>
    <name evidence="1" type="ORF">MLD38_012166</name>
</gene>
<dbReference type="Proteomes" id="UP001057402">
    <property type="component" value="Chromosome 4"/>
</dbReference>